<feature type="transmembrane region" description="Helical" evidence="1">
    <location>
        <begin position="92"/>
        <end position="117"/>
    </location>
</feature>
<dbReference type="PANTHER" id="PTHR12242">
    <property type="entry name" value="OS02G0130600 PROTEIN-RELATED"/>
    <property type="match status" value="1"/>
</dbReference>
<dbReference type="STRING" id="6183.A0A3Q0KGI7"/>
<feature type="transmembrane region" description="Helical" evidence="1">
    <location>
        <begin position="54"/>
        <end position="72"/>
    </location>
</feature>
<dbReference type="WBParaSite" id="Smp_059820.1">
    <property type="protein sequence ID" value="Smp_059820.1"/>
    <property type="gene ID" value="Smp_059820"/>
</dbReference>
<dbReference type="Proteomes" id="UP000008854">
    <property type="component" value="Unassembled WGS sequence"/>
</dbReference>
<reference evidence="2" key="1">
    <citation type="journal article" date="2012" name="PLoS Negl. Trop. Dis.">
        <title>A systematically improved high quality genome and transcriptome of the human blood fluke Schistosoma mansoni.</title>
        <authorList>
            <person name="Protasio A.V."/>
            <person name="Tsai I.J."/>
            <person name="Babbage A."/>
            <person name="Nichol S."/>
            <person name="Hunt M."/>
            <person name="Aslett M.A."/>
            <person name="De Silva N."/>
            <person name="Velarde G.S."/>
            <person name="Anderson T.J."/>
            <person name="Clark R.C."/>
            <person name="Davidson C."/>
            <person name="Dillon G.P."/>
            <person name="Holroyd N.E."/>
            <person name="LoVerde P.T."/>
            <person name="Lloyd C."/>
            <person name="McQuillan J."/>
            <person name="Oliveira G."/>
            <person name="Otto T.D."/>
            <person name="Parker-Manuel S.J."/>
            <person name="Quail M.A."/>
            <person name="Wilson R.A."/>
            <person name="Zerlotini A."/>
            <person name="Dunne D.W."/>
            <person name="Berriman M."/>
        </authorList>
    </citation>
    <scope>NUCLEOTIDE SEQUENCE [LARGE SCALE GENOMIC DNA]</scope>
    <source>
        <strain evidence="2">Puerto Rican</strain>
    </source>
</reference>
<feature type="transmembrane region" description="Helical" evidence="1">
    <location>
        <begin position="170"/>
        <end position="187"/>
    </location>
</feature>
<feature type="transmembrane region" description="Helical" evidence="1">
    <location>
        <begin position="235"/>
        <end position="259"/>
    </location>
</feature>
<sequence>MQYLKNKYTIWNSSYFPELRQFITVESSCTGLLFHHARPQDFVKSQWVCFKPKYFTMYRASLATLLLVWIIYDVVRETIKHFDHSKYGWITYATNWGFLLLTIVHISLAIYCLIYNIKFPNNEPKYYQPIWFLYNLSATCMLVVSVVFWFSLSNIPLDAFASWQSQVKHSLTPILVVIDICLCAIPMRMIHVIYPCLVGLIYSLFTYLFWLLGGAGPYRTGQVYPFIDWSKPQTTVLTCLSALICTILCHAMLYIIYFIRVNISVKLGGRGFMLIKESKEPHCYDNEEFDLSEETSENGKQTIQTRKIQNPQAAYQKYGTIE</sequence>
<dbReference type="InterPro" id="IPR049352">
    <property type="entry name" value="Rost"/>
</dbReference>
<dbReference type="PANTHER" id="PTHR12242:SF1">
    <property type="entry name" value="MYND-TYPE DOMAIN-CONTAINING PROTEIN"/>
    <property type="match status" value="1"/>
</dbReference>
<dbReference type="AlphaFoldDB" id="A0A3Q0KGI7"/>
<keyword evidence="1" id="KW-1133">Transmembrane helix</keyword>
<accession>A0A3Q0KGI7</accession>
<protein>
    <submittedName>
        <fullName evidence="3">Protein rolling stone</fullName>
    </submittedName>
</protein>
<keyword evidence="1" id="KW-0812">Transmembrane</keyword>
<evidence type="ECO:0000313" key="3">
    <source>
        <dbReference type="WBParaSite" id="Smp_059820.1"/>
    </source>
</evidence>
<dbReference type="GO" id="GO:0016020">
    <property type="term" value="C:membrane"/>
    <property type="evidence" value="ECO:0007669"/>
    <property type="project" value="TreeGrafter"/>
</dbReference>
<evidence type="ECO:0000313" key="2">
    <source>
        <dbReference type="Proteomes" id="UP000008854"/>
    </source>
</evidence>
<organism evidence="2 3">
    <name type="scientific">Schistosoma mansoni</name>
    <name type="common">Blood fluke</name>
    <dbReference type="NCBI Taxonomy" id="6183"/>
    <lineage>
        <taxon>Eukaryota</taxon>
        <taxon>Metazoa</taxon>
        <taxon>Spiralia</taxon>
        <taxon>Lophotrochozoa</taxon>
        <taxon>Platyhelminthes</taxon>
        <taxon>Trematoda</taxon>
        <taxon>Digenea</taxon>
        <taxon>Strigeidida</taxon>
        <taxon>Schistosomatoidea</taxon>
        <taxon>Schistosomatidae</taxon>
        <taxon>Schistosoma</taxon>
    </lineage>
</organism>
<dbReference type="WBParaSite" id="Smp_059820.2">
    <property type="protein sequence ID" value="Smp_059820.2"/>
    <property type="gene ID" value="Smp_059820"/>
</dbReference>
<feature type="transmembrane region" description="Helical" evidence="1">
    <location>
        <begin position="129"/>
        <end position="150"/>
    </location>
</feature>
<dbReference type="InParanoid" id="A0A3Q0KGI7"/>
<evidence type="ECO:0000256" key="1">
    <source>
        <dbReference type="SAM" id="Phobius"/>
    </source>
</evidence>
<reference evidence="3" key="2">
    <citation type="submission" date="2018-12" db="UniProtKB">
        <authorList>
            <consortium name="WormBaseParasite"/>
        </authorList>
    </citation>
    <scope>IDENTIFICATION</scope>
    <source>
        <strain evidence="3 4">Puerto Rican</strain>
    </source>
</reference>
<feature type="transmembrane region" description="Helical" evidence="1">
    <location>
        <begin position="194"/>
        <end position="215"/>
    </location>
</feature>
<dbReference type="FunCoup" id="A0A3Q0KGI7">
    <property type="interactions" value="62"/>
</dbReference>
<keyword evidence="1" id="KW-0472">Membrane</keyword>
<name>A0A3Q0KGI7_SCHMA</name>
<dbReference type="Pfam" id="PF21534">
    <property type="entry name" value="Rost"/>
    <property type="match status" value="1"/>
</dbReference>
<evidence type="ECO:0000313" key="4">
    <source>
        <dbReference type="WBParaSite" id="Smp_059820.2"/>
    </source>
</evidence>
<keyword evidence="2" id="KW-1185">Reference proteome</keyword>
<proteinExistence type="predicted"/>
<accession>A0A5K4EF28</accession>